<feature type="active site" description="Proton acceptor" evidence="10">
    <location>
        <position position="76"/>
    </location>
</feature>
<evidence type="ECO:0000256" key="2">
    <source>
        <dbReference type="ARBA" id="ARBA00011738"/>
    </source>
</evidence>
<comment type="similarity">
    <text evidence="1 10 11">Belongs to the HAM1 NTPase family.</text>
</comment>
<accession>A0A7X2T2B8</accession>
<dbReference type="InterPro" id="IPR002637">
    <property type="entry name" value="RdgB/HAM1"/>
</dbReference>
<keyword evidence="5 10" id="KW-0378">Hydrolase</keyword>
<dbReference type="InterPro" id="IPR029001">
    <property type="entry name" value="ITPase-like_fam"/>
</dbReference>
<dbReference type="SUPFAM" id="SSF52972">
    <property type="entry name" value="ITPase-like"/>
    <property type="match status" value="1"/>
</dbReference>
<keyword evidence="4 10" id="KW-0547">Nucleotide-binding</keyword>
<sequence length="211" mass="23573">MKKLIVASNNSHKIEEIKEILSDLNVEIVSLKEEGIDIDVVEDGTTFLENSYKKSSVIAEYLKNKGAKDFMVMADDSGIEVDYLNGEPGVYSARYAGVHGNDSENNKKLLKNMEGVPTEKRTARFVCAIVLITSDGKTIKVEGITEGFVTEEIRGKENFGYDPLFFVPEFNKTFAEMSAEEKNSISHRGRALKKLKDELLRGDIYVDCSSK</sequence>
<comment type="catalytic activity">
    <reaction evidence="9 10">
        <text>XTP + H2O = XMP + diphosphate + H(+)</text>
        <dbReference type="Rhea" id="RHEA:28610"/>
        <dbReference type="ChEBI" id="CHEBI:15377"/>
        <dbReference type="ChEBI" id="CHEBI:15378"/>
        <dbReference type="ChEBI" id="CHEBI:33019"/>
        <dbReference type="ChEBI" id="CHEBI:57464"/>
        <dbReference type="ChEBI" id="CHEBI:61314"/>
        <dbReference type="EC" id="3.6.1.66"/>
    </reaction>
</comment>
<comment type="caution">
    <text evidence="12">The sequence shown here is derived from an EMBL/GenBank/DDBJ whole genome shotgun (WGS) entry which is preliminary data.</text>
</comment>
<dbReference type="CDD" id="cd00515">
    <property type="entry name" value="HAM1"/>
    <property type="match status" value="1"/>
</dbReference>
<evidence type="ECO:0000256" key="4">
    <source>
        <dbReference type="ARBA" id="ARBA00022741"/>
    </source>
</evidence>
<keyword evidence="13" id="KW-1185">Reference proteome</keyword>
<evidence type="ECO:0000256" key="8">
    <source>
        <dbReference type="ARBA" id="ARBA00051875"/>
    </source>
</evidence>
<dbReference type="GO" id="GO:0046872">
    <property type="term" value="F:metal ion binding"/>
    <property type="evidence" value="ECO:0007669"/>
    <property type="project" value="UniProtKB-KW"/>
</dbReference>
<evidence type="ECO:0000256" key="7">
    <source>
        <dbReference type="ARBA" id="ARBA00023080"/>
    </source>
</evidence>
<comment type="caution">
    <text evidence="10">Lacks conserved residue(s) required for the propagation of feature annotation.</text>
</comment>
<feature type="binding site" evidence="10">
    <location>
        <begin position="8"/>
        <end position="13"/>
    </location>
    <ligand>
        <name>substrate</name>
    </ligand>
</feature>
<evidence type="ECO:0000256" key="11">
    <source>
        <dbReference type="RuleBase" id="RU003781"/>
    </source>
</evidence>
<dbReference type="GO" id="GO:0017111">
    <property type="term" value="F:ribonucleoside triphosphate phosphatase activity"/>
    <property type="evidence" value="ECO:0007669"/>
    <property type="project" value="InterPro"/>
</dbReference>
<dbReference type="RefSeq" id="WP_154532438.1">
    <property type="nucleotide sequence ID" value="NZ_JAQXTV010000160.1"/>
</dbReference>
<evidence type="ECO:0000313" key="12">
    <source>
        <dbReference type="EMBL" id="MSR92489.1"/>
    </source>
</evidence>
<keyword evidence="3 10" id="KW-0479">Metal-binding</keyword>
<evidence type="ECO:0000256" key="10">
    <source>
        <dbReference type="HAMAP-Rule" id="MF_01405"/>
    </source>
</evidence>
<keyword evidence="7 10" id="KW-0546">Nucleotide metabolism</keyword>
<dbReference type="EC" id="3.6.1.66" evidence="10"/>
<comment type="cofactor">
    <cofactor evidence="10">
        <name>Mg(2+)</name>
        <dbReference type="ChEBI" id="CHEBI:18420"/>
    </cofactor>
    <text evidence="10">Binds 1 Mg(2+) ion per subunit.</text>
</comment>
<protein>
    <recommendedName>
        <fullName evidence="10">dITP/XTP pyrophosphatase</fullName>
        <ecNumber evidence="10">3.6.1.66</ecNumber>
    </recommendedName>
    <alternativeName>
        <fullName evidence="10">Non-canonical purine NTP pyrophosphatase</fullName>
    </alternativeName>
    <alternativeName>
        <fullName evidence="10">Non-standard purine NTP pyrophosphatase</fullName>
    </alternativeName>
    <alternativeName>
        <fullName evidence="10">Nucleoside-triphosphate diphosphatase</fullName>
    </alternativeName>
    <alternativeName>
        <fullName evidence="10">Nucleoside-triphosphate pyrophosphatase</fullName>
        <shortName evidence="10">NTPase</shortName>
    </alternativeName>
</protein>
<dbReference type="Proteomes" id="UP000460287">
    <property type="component" value="Unassembled WGS sequence"/>
</dbReference>
<reference evidence="12 13" key="1">
    <citation type="submission" date="2019-08" db="EMBL/GenBank/DDBJ databases">
        <title>In-depth cultivation of the pig gut microbiome towards novel bacterial diversity and tailored functional studies.</title>
        <authorList>
            <person name="Wylensek D."/>
            <person name="Hitch T.C.A."/>
            <person name="Clavel T."/>
        </authorList>
    </citation>
    <scope>NUCLEOTIDE SEQUENCE [LARGE SCALE GENOMIC DNA]</scope>
    <source>
        <strain evidence="12 13">WCA-383-APC-5B</strain>
    </source>
</reference>
<feature type="binding site" evidence="10">
    <location>
        <position position="76"/>
    </location>
    <ligand>
        <name>Mg(2+)</name>
        <dbReference type="ChEBI" id="CHEBI:18420"/>
    </ligand>
</feature>
<feature type="binding site" evidence="10">
    <location>
        <begin position="159"/>
        <end position="162"/>
    </location>
    <ligand>
        <name>substrate</name>
    </ligand>
</feature>
<name>A0A7X2T2B8_9CLOT</name>
<feature type="binding site" evidence="10">
    <location>
        <position position="77"/>
    </location>
    <ligand>
        <name>substrate</name>
    </ligand>
</feature>
<organism evidence="12 13">
    <name type="scientific">Inconstantimicrobium porci</name>
    <dbReference type="NCBI Taxonomy" id="2652291"/>
    <lineage>
        <taxon>Bacteria</taxon>
        <taxon>Bacillati</taxon>
        <taxon>Bacillota</taxon>
        <taxon>Clostridia</taxon>
        <taxon>Eubacteriales</taxon>
        <taxon>Clostridiaceae</taxon>
        <taxon>Inconstantimicrobium</taxon>
    </lineage>
</organism>
<comment type="catalytic activity">
    <reaction evidence="8 10">
        <text>dITP + H2O = dIMP + diphosphate + H(+)</text>
        <dbReference type="Rhea" id="RHEA:28342"/>
        <dbReference type="ChEBI" id="CHEBI:15377"/>
        <dbReference type="ChEBI" id="CHEBI:15378"/>
        <dbReference type="ChEBI" id="CHEBI:33019"/>
        <dbReference type="ChEBI" id="CHEBI:61194"/>
        <dbReference type="ChEBI" id="CHEBI:61382"/>
        <dbReference type="EC" id="3.6.1.66"/>
    </reaction>
</comment>
<evidence type="ECO:0000256" key="3">
    <source>
        <dbReference type="ARBA" id="ARBA00022723"/>
    </source>
</evidence>
<dbReference type="PANTHER" id="PTHR11067">
    <property type="entry name" value="INOSINE TRIPHOSPHATE PYROPHOSPHATASE/HAM1 PROTEIN"/>
    <property type="match status" value="1"/>
</dbReference>
<dbReference type="PANTHER" id="PTHR11067:SF9">
    <property type="entry name" value="INOSINE TRIPHOSPHATE PYROPHOSPHATASE"/>
    <property type="match status" value="1"/>
</dbReference>
<feature type="binding site" evidence="10">
    <location>
        <begin position="187"/>
        <end position="188"/>
    </location>
    <ligand>
        <name>substrate</name>
    </ligand>
</feature>
<dbReference type="FunFam" id="3.90.950.10:FF:000001">
    <property type="entry name" value="dITP/XTP pyrophosphatase"/>
    <property type="match status" value="1"/>
</dbReference>
<feature type="binding site" evidence="10">
    <location>
        <position position="182"/>
    </location>
    <ligand>
        <name>substrate</name>
    </ligand>
</feature>
<dbReference type="GO" id="GO:0036222">
    <property type="term" value="F:XTP diphosphatase activity"/>
    <property type="evidence" value="ECO:0007669"/>
    <property type="project" value="UniProtKB-UniRule"/>
</dbReference>
<dbReference type="InterPro" id="IPR020922">
    <property type="entry name" value="dITP/XTP_pyrophosphatase"/>
</dbReference>
<dbReference type="NCBIfam" id="TIGR00042">
    <property type="entry name" value="RdgB/HAM1 family non-canonical purine NTP pyrophosphatase"/>
    <property type="match status" value="1"/>
</dbReference>
<evidence type="ECO:0000256" key="5">
    <source>
        <dbReference type="ARBA" id="ARBA00022801"/>
    </source>
</evidence>
<dbReference type="GO" id="GO:0009146">
    <property type="term" value="P:purine nucleoside triphosphate catabolic process"/>
    <property type="evidence" value="ECO:0007669"/>
    <property type="project" value="UniProtKB-UniRule"/>
</dbReference>
<dbReference type="GO" id="GO:0009117">
    <property type="term" value="P:nucleotide metabolic process"/>
    <property type="evidence" value="ECO:0007669"/>
    <property type="project" value="UniProtKB-KW"/>
</dbReference>
<dbReference type="GO" id="GO:0000166">
    <property type="term" value="F:nucleotide binding"/>
    <property type="evidence" value="ECO:0007669"/>
    <property type="project" value="UniProtKB-KW"/>
</dbReference>
<dbReference type="Pfam" id="PF01725">
    <property type="entry name" value="Ham1p_like"/>
    <property type="match status" value="1"/>
</dbReference>
<dbReference type="GO" id="GO:0036220">
    <property type="term" value="F:ITP diphosphatase activity"/>
    <property type="evidence" value="ECO:0007669"/>
    <property type="project" value="UniProtKB-UniRule"/>
</dbReference>
<dbReference type="EMBL" id="VULX01000033">
    <property type="protein sequence ID" value="MSR92489.1"/>
    <property type="molecule type" value="Genomic_DNA"/>
</dbReference>
<dbReference type="HAMAP" id="MF_01405">
    <property type="entry name" value="Non_canon_purine_NTPase"/>
    <property type="match status" value="1"/>
</dbReference>
<evidence type="ECO:0000313" key="13">
    <source>
        <dbReference type="Proteomes" id="UP000460287"/>
    </source>
</evidence>
<evidence type="ECO:0000256" key="1">
    <source>
        <dbReference type="ARBA" id="ARBA00008023"/>
    </source>
</evidence>
<comment type="subunit">
    <text evidence="2 10">Homodimer.</text>
</comment>
<dbReference type="AlphaFoldDB" id="A0A7X2T2B8"/>
<keyword evidence="6 10" id="KW-0460">Magnesium</keyword>
<dbReference type="GO" id="GO:0035870">
    <property type="term" value="F:dITP diphosphatase activity"/>
    <property type="evidence" value="ECO:0007669"/>
    <property type="project" value="UniProtKB-UniRule"/>
</dbReference>
<gene>
    <name evidence="12" type="ORF">FYJ33_14200</name>
</gene>
<dbReference type="GO" id="GO:0005829">
    <property type="term" value="C:cytosol"/>
    <property type="evidence" value="ECO:0007669"/>
    <property type="project" value="TreeGrafter"/>
</dbReference>
<comment type="catalytic activity">
    <reaction evidence="10">
        <text>ITP + H2O = IMP + diphosphate + H(+)</text>
        <dbReference type="Rhea" id="RHEA:29399"/>
        <dbReference type="ChEBI" id="CHEBI:15377"/>
        <dbReference type="ChEBI" id="CHEBI:15378"/>
        <dbReference type="ChEBI" id="CHEBI:33019"/>
        <dbReference type="ChEBI" id="CHEBI:58053"/>
        <dbReference type="ChEBI" id="CHEBI:61402"/>
        <dbReference type="EC" id="3.6.1.66"/>
    </reaction>
</comment>
<evidence type="ECO:0000256" key="9">
    <source>
        <dbReference type="ARBA" id="ARBA00052017"/>
    </source>
</evidence>
<dbReference type="NCBIfam" id="NF011397">
    <property type="entry name" value="PRK14822.1"/>
    <property type="match status" value="1"/>
</dbReference>
<evidence type="ECO:0000256" key="6">
    <source>
        <dbReference type="ARBA" id="ARBA00022842"/>
    </source>
</evidence>
<proteinExistence type="inferred from homology"/>
<comment type="function">
    <text evidence="10">Pyrophosphatase that catalyzes the hydrolysis of nucleoside triphosphates to their monophosphate derivatives, with a high preference for the non-canonical purine nucleotides XTP (xanthosine triphosphate), dITP (deoxyinosine triphosphate) and ITP. Seems to function as a house-cleaning enzyme that removes non-canonical purine nucleotides from the nucleotide pool, thus preventing their incorporation into DNA/RNA and avoiding chromosomal lesions.</text>
</comment>
<dbReference type="Gene3D" id="3.90.950.10">
    <property type="match status" value="1"/>
</dbReference>